<gene>
    <name evidence="3" type="ORF">DME_LOCUS4606</name>
</gene>
<dbReference type="Gene3D" id="3.40.50.720">
    <property type="entry name" value="NAD(P)-binding Rossmann-like Domain"/>
    <property type="match status" value="1"/>
</dbReference>
<dbReference type="Proteomes" id="UP000274756">
    <property type="component" value="Unassembled WGS sequence"/>
</dbReference>
<dbReference type="EMBL" id="UYYG01001150">
    <property type="protein sequence ID" value="VDN54633.1"/>
    <property type="molecule type" value="Genomic_DNA"/>
</dbReference>
<evidence type="ECO:0000256" key="1">
    <source>
        <dbReference type="ARBA" id="ARBA00023002"/>
    </source>
</evidence>
<dbReference type="PANTHER" id="PTHR43157:SF31">
    <property type="entry name" value="PHOSPHATIDYLINOSITOL-GLYCAN BIOSYNTHESIS CLASS F PROTEIN"/>
    <property type="match status" value="1"/>
</dbReference>
<dbReference type="STRING" id="318479.A0A3P7PV30"/>
<name>A0A3P7PV30_DRAME</name>
<dbReference type="SUPFAM" id="SSF51735">
    <property type="entry name" value="NAD(P)-binding Rossmann-fold domains"/>
    <property type="match status" value="1"/>
</dbReference>
<dbReference type="GO" id="GO:0016491">
    <property type="term" value="F:oxidoreductase activity"/>
    <property type="evidence" value="ECO:0007669"/>
    <property type="project" value="UniProtKB-KW"/>
</dbReference>
<comment type="similarity">
    <text evidence="2">Belongs to the short-chain dehydrogenases/reductases (SDR) family.</text>
</comment>
<accession>A0A3P7PV30</accession>
<dbReference type="InterPro" id="IPR002347">
    <property type="entry name" value="SDR_fam"/>
</dbReference>
<dbReference type="PANTHER" id="PTHR43157">
    <property type="entry name" value="PHOSPHATIDYLINOSITOL-GLYCAN BIOSYNTHESIS CLASS F PROTEIN-RELATED"/>
    <property type="match status" value="1"/>
</dbReference>
<keyword evidence="1" id="KW-0560">Oxidoreductase</keyword>
<dbReference type="AlphaFoldDB" id="A0A3P7PV30"/>
<protein>
    <submittedName>
        <fullName evidence="3">Uncharacterized protein</fullName>
    </submittedName>
</protein>
<dbReference type="PRINTS" id="PR00081">
    <property type="entry name" value="GDHRDH"/>
</dbReference>
<evidence type="ECO:0000256" key="2">
    <source>
        <dbReference type="RuleBase" id="RU000363"/>
    </source>
</evidence>
<organism evidence="3 4">
    <name type="scientific">Dracunculus medinensis</name>
    <name type="common">Guinea worm</name>
    <dbReference type="NCBI Taxonomy" id="318479"/>
    <lineage>
        <taxon>Eukaryota</taxon>
        <taxon>Metazoa</taxon>
        <taxon>Ecdysozoa</taxon>
        <taxon>Nematoda</taxon>
        <taxon>Chromadorea</taxon>
        <taxon>Rhabditida</taxon>
        <taxon>Spirurina</taxon>
        <taxon>Dracunculoidea</taxon>
        <taxon>Dracunculidae</taxon>
        <taxon>Dracunculus</taxon>
    </lineage>
</organism>
<dbReference type="OrthoDB" id="191139at2759"/>
<sequence length="297" mass="34148">MVAVVTGCNCGIGKQIVRELNIRGAKLGCNPDRLIFKCLDLAKFASIWQVAREIEQVEDHIDLLINNAGIFLYPKFKLTDDGHELVWQTNYLGHFLLTELLVPSLSKAPSARIVNVSALAHYYSDNLDLHLVDRRDGWDSRSSYARSKLALVMYSFELTKRLRASNQSNISVNSCHPGISYTRIIRHTPLARKPLNFIFAPLMYMIYCRSNISYSNLKSRDTLCRSYYRWFFLKTPKDGAQTPLYLALSKRVAGVSGKYFVECSQKEPLTMKDWDKRCEDLYEYSIEVCGLQNYVRI</sequence>
<dbReference type="InterPro" id="IPR036291">
    <property type="entry name" value="NAD(P)-bd_dom_sf"/>
</dbReference>
<proteinExistence type="inferred from homology"/>
<dbReference type="PRINTS" id="PR00080">
    <property type="entry name" value="SDRFAMILY"/>
</dbReference>
<evidence type="ECO:0000313" key="3">
    <source>
        <dbReference type="EMBL" id="VDN54633.1"/>
    </source>
</evidence>
<reference evidence="3 4" key="1">
    <citation type="submission" date="2018-11" db="EMBL/GenBank/DDBJ databases">
        <authorList>
            <consortium name="Pathogen Informatics"/>
        </authorList>
    </citation>
    <scope>NUCLEOTIDE SEQUENCE [LARGE SCALE GENOMIC DNA]</scope>
</reference>
<evidence type="ECO:0000313" key="4">
    <source>
        <dbReference type="Proteomes" id="UP000274756"/>
    </source>
</evidence>
<keyword evidence="4" id="KW-1185">Reference proteome</keyword>
<dbReference type="Pfam" id="PF00106">
    <property type="entry name" value="adh_short"/>
    <property type="match status" value="1"/>
</dbReference>